<reference evidence="3" key="1">
    <citation type="journal article" date="2012" name="PLoS Genet.">
        <title>The genomes of the fungal plant pathogens Cladosporium fulvum and Dothistroma septosporum reveal adaptation to different hosts and lifestyles but also signatures of common ancestry.</title>
        <authorList>
            <person name="de Wit P.J.G.M."/>
            <person name="van der Burgt A."/>
            <person name="Oekmen B."/>
            <person name="Stergiopoulos I."/>
            <person name="Abd-Elsalam K.A."/>
            <person name="Aerts A.L."/>
            <person name="Bahkali A.H."/>
            <person name="Beenen H.G."/>
            <person name="Chettri P."/>
            <person name="Cox M.P."/>
            <person name="Datema E."/>
            <person name="de Vries R.P."/>
            <person name="Dhillon B."/>
            <person name="Ganley A.R."/>
            <person name="Griffiths S.A."/>
            <person name="Guo Y."/>
            <person name="Hamelin R.C."/>
            <person name="Henrissat B."/>
            <person name="Kabir M.S."/>
            <person name="Jashni M.K."/>
            <person name="Kema G."/>
            <person name="Klaubauf S."/>
            <person name="Lapidus A."/>
            <person name="Levasseur A."/>
            <person name="Lindquist E."/>
            <person name="Mehrabi R."/>
            <person name="Ohm R.A."/>
            <person name="Owen T.J."/>
            <person name="Salamov A."/>
            <person name="Schwelm A."/>
            <person name="Schijlen E."/>
            <person name="Sun H."/>
            <person name="van den Burg H.A."/>
            <person name="van Ham R.C.H.J."/>
            <person name="Zhang S."/>
            <person name="Goodwin S.B."/>
            <person name="Grigoriev I.V."/>
            <person name="Collemare J."/>
            <person name="Bradshaw R.E."/>
        </authorList>
    </citation>
    <scope>NUCLEOTIDE SEQUENCE [LARGE SCALE GENOMIC DNA]</scope>
    <source>
        <strain evidence="3">NZE10 / CBS 128990</strain>
    </source>
</reference>
<organism evidence="2 3">
    <name type="scientific">Dothistroma septosporum (strain NZE10 / CBS 128990)</name>
    <name type="common">Red band needle blight fungus</name>
    <name type="synonym">Mycosphaerella pini</name>
    <dbReference type="NCBI Taxonomy" id="675120"/>
    <lineage>
        <taxon>Eukaryota</taxon>
        <taxon>Fungi</taxon>
        <taxon>Dikarya</taxon>
        <taxon>Ascomycota</taxon>
        <taxon>Pezizomycotina</taxon>
        <taxon>Dothideomycetes</taxon>
        <taxon>Dothideomycetidae</taxon>
        <taxon>Mycosphaerellales</taxon>
        <taxon>Mycosphaerellaceae</taxon>
        <taxon>Dothistroma</taxon>
    </lineage>
</organism>
<accession>N1PZH7</accession>
<dbReference type="Proteomes" id="UP000016933">
    <property type="component" value="Unassembled WGS sequence"/>
</dbReference>
<reference evidence="2 3" key="2">
    <citation type="journal article" date="2012" name="PLoS Pathog.">
        <title>Diverse lifestyles and strategies of plant pathogenesis encoded in the genomes of eighteen Dothideomycetes fungi.</title>
        <authorList>
            <person name="Ohm R.A."/>
            <person name="Feau N."/>
            <person name="Henrissat B."/>
            <person name="Schoch C.L."/>
            <person name="Horwitz B.A."/>
            <person name="Barry K.W."/>
            <person name="Condon B.J."/>
            <person name="Copeland A.C."/>
            <person name="Dhillon B."/>
            <person name="Glaser F."/>
            <person name="Hesse C.N."/>
            <person name="Kosti I."/>
            <person name="LaButti K."/>
            <person name="Lindquist E.A."/>
            <person name="Lucas S."/>
            <person name="Salamov A.A."/>
            <person name="Bradshaw R.E."/>
            <person name="Ciuffetti L."/>
            <person name="Hamelin R.C."/>
            <person name="Kema G.H.J."/>
            <person name="Lawrence C."/>
            <person name="Scott J.A."/>
            <person name="Spatafora J.W."/>
            <person name="Turgeon B.G."/>
            <person name="de Wit P.J.G.M."/>
            <person name="Zhong S."/>
            <person name="Goodwin S.B."/>
            <person name="Grigoriev I.V."/>
        </authorList>
    </citation>
    <scope>NUCLEOTIDE SEQUENCE [LARGE SCALE GENOMIC DNA]</scope>
    <source>
        <strain evidence="3">NZE10 / CBS 128990</strain>
    </source>
</reference>
<name>N1PZH7_DOTSN</name>
<feature type="region of interest" description="Disordered" evidence="1">
    <location>
        <begin position="1"/>
        <end position="21"/>
    </location>
</feature>
<gene>
    <name evidence="2" type="ORF">DOTSEDRAFT_67460</name>
</gene>
<dbReference type="HOGENOM" id="CLU_2026667_0_0_1"/>
<dbReference type="AlphaFoldDB" id="N1PZH7"/>
<dbReference type="EMBL" id="KB446535">
    <property type="protein sequence ID" value="EME48413.1"/>
    <property type="molecule type" value="Genomic_DNA"/>
</dbReference>
<proteinExistence type="predicted"/>
<sequence length="122" mass="13634">MADIGARPLSPAASGKLSTPPSAYPMAQAITTAEAQTSLMVRLIEEKDRLINGKHDILSERNGLVTRLVREKGELVNSKDSLSQHHYEMLREKDDEILKLERRECHSEVALEWPDSGFASLH</sequence>
<evidence type="ECO:0000256" key="1">
    <source>
        <dbReference type="SAM" id="MobiDB-lite"/>
    </source>
</evidence>
<evidence type="ECO:0000313" key="3">
    <source>
        <dbReference type="Proteomes" id="UP000016933"/>
    </source>
</evidence>
<keyword evidence="3" id="KW-1185">Reference proteome</keyword>
<evidence type="ECO:0000313" key="2">
    <source>
        <dbReference type="EMBL" id="EME48413.1"/>
    </source>
</evidence>
<protein>
    <submittedName>
        <fullName evidence="2">Uncharacterized protein</fullName>
    </submittedName>
</protein>